<name>A0A3N1NXN2_9GAMM</name>
<evidence type="ECO:0000256" key="1">
    <source>
        <dbReference type="SAM" id="Phobius"/>
    </source>
</evidence>
<dbReference type="PIRSF" id="PIRSF005610">
    <property type="entry name" value="SirB"/>
    <property type="match status" value="1"/>
</dbReference>
<sequence length="129" mass="14480">MTALLKHLHLLFVLLSFIGFFIRGIWMMQGSGLLKRKWARVLPHINDTLLLVSAVALAVVMGYSPGDHPWLMTKIIALFIYIGVGVLAFRHPKKSVRVTAWLIALGIFLYIVSVALFKHPLGFLLTLNT</sequence>
<feature type="transmembrane region" description="Helical" evidence="1">
    <location>
        <begin position="6"/>
        <end position="26"/>
    </location>
</feature>
<dbReference type="PANTHER" id="PTHR39594:SF1">
    <property type="entry name" value="PROTEIN YCHQ"/>
    <property type="match status" value="1"/>
</dbReference>
<keyword evidence="1" id="KW-0812">Transmembrane</keyword>
<feature type="transmembrane region" description="Helical" evidence="1">
    <location>
        <begin position="98"/>
        <end position="117"/>
    </location>
</feature>
<feature type="transmembrane region" description="Helical" evidence="1">
    <location>
        <begin position="70"/>
        <end position="89"/>
    </location>
</feature>
<protein>
    <submittedName>
        <fullName evidence="2">Putative membrane protein SirB2</fullName>
    </submittedName>
</protein>
<dbReference type="Proteomes" id="UP000273643">
    <property type="component" value="Unassembled WGS sequence"/>
</dbReference>
<feature type="transmembrane region" description="Helical" evidence="1">
    <location>
        <begin position="47"/>
        <end position="64"/>
    </location>
</feature>
<gene>
    <name evidence="2" type="ORF">EDC38_1196</name>
</gene>
<dbReference type="AlphaFoldDB" id="A0A3N1NXN2"/>
<dbReference type="RefSeq" id="WP_123637714.1">
    <property type="nucleotide sequence ID" value="NZ_RJUK01000001.1"/>
</dbReference>
<comment type="caution">
    <text evidence="2">The sequence shown here is derived from an EMBL/GenBank/DDBJ whole genome shotgun (WGS) entry which is preliminary data.</text>
</comment>
<dbReference type="GO" id="GO:0005886">
    <property type="term" value="C:plasma membrane"/>
    <property type="evidence" value="ECO:0007669"/>
    <property type="project" value="TreeGrafter"/>
</dbReference>
<proteinExistence type="predicted"/>
<dbReference type="EMBL" id="RJUK01000001">
    <property type="protein sequence ID" value="ROQ20589.1"/>
    <property type="molecule type" value="Genomic_DNA"/>
</dbReference>
<dbReference type="OrthoDB" id="5588650at2"/>
<keyword evidence="3" id="KW-1185">Reference proteome</keyword>
<organism evidence="2 3">
    <name type="scientific">Marinimicrobium koreense</name>
    <dbReference type="NCBI Taxonomy" id="306545"/>
    <lineage>
        <taxon>Bacteria</taxon>
        <taxon>Pseudomonadati</taxon>
        <taxon>Pseudomonadota</taxon>
        <taxon>Gammaproteobacteria</taxon>
        <taxon>Cellvibrionales</taxon>
        <taxon>Cellvibrionaceae</taxon>
        <taxon>Marinimicrobium</taxon>
    </lineage>
</organism>
<dbReference type="InterPro" id="IPR007360">
    <property type="entry name" value="SirB"/>
</dbReference>
<reference evidence="2 3" key="1">
    <citation type="submission" date="2018-11" db="EMBL/GenBank/DDBJ databases">
        <title>Genomic Encyclopedia of Type Strains, Phase IV (KMG-IV): sequencing the most valuable type-strain genomes for metagenomic binning, comparative biology and taxonomic classification.</title>
        <authorList>
            <person name="Goeker M."/>
        </authorList>
    </citation>
    <scope>NUCLEOTIDE SEQUENCE [LARGE SCALE GENOMIC DNA]</scope>
    <source>
        <strain evidence="2 3">DSM 16974</strain>
    </source>
</reference>
<keyword evidence="1" id="KW-0472">Membrane</keyword>
<keyword evidence="1" id="KW-1133">Transmembrane helix</keyword>
<evidence type="ECO:0000313" key="3">
    <source>
        <dbReference type="Proteomes" id="UP000273643"/>
    </source>
</evidence>
<dbReference type="Pfam" id="PF04247">
    <property type="entry name" value="SirB"/>
    <property type="match status" value="1"/>
</dbReference>
<dbReference type="PANTHER" id="PTHR39594">
    <property type="entry name" value="PROTEIN YCHQ"/>
    <property type="match status" value="1"/>
</dbReference>
<evidence type="ECO:0000313" key="2">
    <source>
        <dbReference type="EMBL" id="ROQ20589.1"/>
    </source>
</evidence>
<accession>A0A3N1NXN2</accession>